<keyword evidence="1" id="KW-0812">Transmembrane</keyword>
<dbReference type="Proteomes" id="UP000003340">
    <property type="component" value="Unassembled WGS sequence"/>
</dbReference>
<dbReference type="HOGENOM" id="CLU_3116387_0_0_9"/>
<organism evidence="2 3">
    <name type="scientific">[Clostridium] methylpentosum DSM 5476</name>
    <dbReference type="NCBI Taxonomy" id="537013"/>
    <lineage>
        <taxon>Bacteria</taxon>
        <taxon>Bacillati</taxon>
        <taxon>Bacillota</taxon>
        <taxon>Clostridia</taxon>
        <taxon>Eubacteriales</taxon>
        <taxon>Oscillospiraceae</taxon>
        <taxon>Oscillospiraceae incertae sedis</taxon>
    </lineage>
</organism>
<dbReference type="AlphaFoldDB" id="C0E8Z4"/>
<gene>
    <name evidence="2" type="ORF">CLOSTMETH_00289</name>
</gene>
<proteinExistence type="predicted"/>
<evidence type="ECO:0000313" key="3">
    <source>
        <dbReference type="Proteomes" id="UP000003340"/>
    </source>
</evidence>
<keyword evidence="3" id="KW-1185">Reference proteome</keyword>
<feature type="transmembrane region" description="Helical" evidence="1">
    <location>
        <begin position="15"/>
        <end position="37"/>
    </location>
</feature>
<evidence type="ECO:0000256" key="1">
    <source>
        <dbReference type="SAM" id="Phobius"/>
    </source>
</evidence>
<dbReference type="EMBL" id="ACEC01000012">
    <property type="protein sequence ID" value="EEG32063.1"/>
    <property type="molecule type" value="Genomic_DNA"/>
</dbReference>
<keyword evidence="1" id="KW-1133">Transmembrane helix</keyword>
<protein>
    <submittedName>
        <fullName evidence="2">Uncharacterized protein</fullName>
    </submittedName>
</protein>
<reference evidence="2 3" key="2">
    <citation type="submission" date="2009-02" db="EMBL/GenBank/DDBJ databases">
        <title>Draft genome sequence of Clostridium methylpentosum (DSM 5476).</title>
        <authorList>
            <person name="Sudarsanam P."/>
            <person name="Ley R."/>
            <person name="Guruge J."/>
            <person name="Turnbaugh P.J."/>
            <person name="Mahowald M."/>
            <person name="Liep D."/>
            <person name="Gordon J."/>
        </authorList>
    </citation>
    <scope>NUCLEOTIDE SEQUENCE [LARGE SCALE GENOMIC DNA]</scope>
    <source>
        <strain evidence="2 3">DSM 5476</strain>
    </source>
</reference>
<accession>C0E8Z4</accession>
<evidence type="ECO:0000313" key="2">
    <source>
        <dbReference type="EMBL" id="EEG32063.1"/>
    </source>
</evidence>
<reference evidence="2 3" key="1">
    <citation type="submission" date="2009-01" db="EMBL/GenBank/DDBJ databases">
        <authorList>
            <person name="Fulton L."/>
            <person name="Clifton S."/>
            <person name="Fulton B."/>
            <person name="Xu J."/>
            <person name="Minx P."/>
            <person name="Pepin K.H."/>
            <person name="Johnson M."/>
            <person name="Bhonagiri V."/>
            <person name="Nash W.E."/>
            <person name="Mardis E.R."/>
            <person name="Wilson R.K."/>
        </authorList>
    </citation>
    <scope>NUCLEOTIDE SEQUENCE [LARGE SCALE GENOMIC DNA]</scope>
    <source>
        <strain evidence="2 3">DSM 5476</strain>
    </source>
</reference>
<name>C0E8Z4_9FIRM</name>
<keyword evidence="1" id="KW-0472">Membrane</keyword>
<sequence>MYQAIVWISLSSKLLVIYIVPFYGCTSIFTNLCINLISIQGCSFNFSGFT</sequence>
<comment type="caution">
    <text evidence="2">The sequence shown here is derived from an EMBL/GenBank/DDBJ whole genome shotgun (WGS) entry which is preliminary data.</text>
</comment>